<evidence type="ECO:0000313" key="1">
    <source>
        <dbReference type="EMBL" id="JAD39575.1"/>
    </source>
</evidence>
<dbReference type="EMBL" id="GBRH01258320">
    <property type="protein sequence ID" value="JAD39575.1"/>
    <property type="molecule type" value="Transcribed_RNA"/>
</dbReference>
<sequence length="16" mass="1947">MLYIHQYMSCCHFSSP</sequence>
<protein>
    <submittedName>
        <fullName evidence="1">Uncharacterized protein</fullName>
    </submittedName>
</protein>
<accession>A0A0A8ZS31</accession>
<reference evidence="1" key="2">
    <citation type="journal article" date="2015" name="Data Brief">
        <title>Shoot transcriptome of the giant reed, Arundo donax.</title>
        <authorList>
            <person name="Barrero R.A."/>
            <person name="Guerrero F.D."/>
            <person name="Moolhuijzen P."/>
            <person name="Goolsby J.A."/>
            <person name="Tidwell J."/>
            <person name="Bellgard S.E."/>
            <person name="Bellgard M.I."/>
        </authorList>
    </citation>
    <scope>NUCLEOTIDE SEQUENCE</scope>
    <source>
        <tissue evidence="1">Shoot tissue taken approximately 20 cm above the soil surface</tissue>
    </source>
</reference>
<reference evidence="1" key="1">
    <citation type="submission" date="2014-09" db="EMBL/GenBank/DDBJ databases">
        <authorList>
            <person name="Magalhaes I.L.F."/>
            <person name="Oliveira U."/>
            <person name="Santos F.R."/>
            <person name="Vidigal T.H.D.A."/>
            <person name="Brescovit A.D."/>
            <person name="Santos A.J."/>
        </authorList>
    </citation>
    <scope>NUCLEOTIDE SEQUENCE</scope>
    <source>
        <tissue evidence="1">Shoot tissue taken approximately 20 cm above the soil surface</tissue>
    </source>
</reference>
<dbReference type="AlphaFoldDB" id="A0A0A8ZS31"/>
<proteinExistence type="predicted"/>
<name>A0A0A8ZS31_ARUDO</name>
<organism evidence="1">
    <name type="scientific">Arundo donax</name>
    <name type="common">Giant reed</name>
    <name type="synonym">Donax arundinaceus</name>
    <dbReference type="NCBI Taxonomy" id="35708"/>
    <lineage>
        <taxon>Eukaryota</taxon>
        <taxon>Viridiplantae</taxon>
        <taxon>Streptophyta</taxon>
        <taxon>Embryophyta</taxon>
        <taxon>Tracheophyta</taxon>
        <taxon>Spermatophyta</taxon>
        <taxon>Magnoliopsida</taxon>
        <taxon>Liliopsida</taxon>
        <taxon>Poales</taxon>
        <taxon>Poaceae</taxon>
        <taxon>PACMAD clade</taxon>
        <taxon>Arundinoideae</taxon>
        <taxon>Arundineae</taxon>
        <taxon>Arundo</taxon>
    </lineage>
</organism>